<evidence type="ECO:0000313" key="1">
    <source>
        <dbReference type="EMBL" id="MCD7464511.1"/>
    </source>
</evidence>
<gene>
    <name evidence="1" type="ORF">HAX54_052898</name>
</gene>
<reference evidence="1 2" key="1">
    <citation type="journal article" date="2021" name="BMC Genomics">
        <title>Datura genome reveals duplications of psychoactive alkaloid biosynthetic genes and high mutation rate following tissue culture.</title>
        <authorList>
            <person name="Rajewski A."/>
            <person name="Carter-House D."/>
            <person name="Stajich J."/>
            <person name="Litt A."/>
        </authorList>
    </citation>
    <scope>NUCLEOTIDE SEQUENCE [LARGE SCALE GENOMIC DNA]</scope>
    <source>
        <strain evidence="1">AR-01</strain>
    </source>
</reference>
<keyword evidence="2" id="KW-1185">Reference proteome</keyword>
<comment type="caution">
    <text evidence="1">The sequence shown here is derived from an EMBL/GenBank/DDBJ whole genome shotgun (WGS) entry which is preliminary data.</text>
</comment>
<sequence>MTDNGSLSAPLPNEDSEISHVPDITNVYEDQHAIVSPSEPPDREYWRSSRHSHPPIWMKDYVTSSSSKAAASSTLYPIEDHAFELNVRLSSVINLCR</sequence>
<evidence type="ECO:0000313" key="2">
    <source>
        <dbReference type="Proteomes" id="UP000823775"/>
    </source>
</evidence>
<organism evidence="1 2">
    <name type="scientific">Datura stramonium</name>
    <name type="common">Jimsonweed</name>
    <name type="synonym">Common thornapple</name>
    <dbReference type="NCBI Taxonomy" id="4076"/>
    <lineage>
        <taxon>Eukaryota</taxon>
        <taxon>Viridiplantae</taxon>
        <taxon>Streptophyta</taxon>
        <taxon>Embryophyta</taxon>
        <taxon>Tracheophyta</taxon>
        <taxon>Spermatophyta</taxon>
        <taxon>Magnoliopsida</taxon>
        <taxon>eudicotyledons</taxon>
        <taxon>Gunneridae</taxon>
        <taxon>Pentapetalae</taxon>
        <taxon>asterids</taxon>
        <taxon>lamiids</taxon>
        <taxon>Solanales</taxon>
        <taxon>Solanaceae</taxon>
        <taxon>Solanoideae</taxon>
        <taxon>Datureae</taxon>
        <taxon>Datura</taxon>
    </lineage>
</organism>
<dbReference type="EMBL" id="JACEIK010000971">
    <property type="protein sequence ID" value="MCD7464511.1"/>
    <property type="molecule type" value="Genomic_DNA"/>
</dbReference>
<dbReference type="Proteomes" id="UP000823775">
    <property type="component" value="Unassembled WGS sequence"/>
</dbReference>
<protein>
    <submittedName>
        <fullName evidence="1">Uncharacterized protein</fullName>
    </submittedName>
</protein>
<proteinExistence type="predicted"/>
<accession>A0ABS8T074</accession>
<name>A0ABS8T074_DATST</name>